<feature type="region of interest" description="Disordered" evidence="1">
    <location>
        <begin position="1"/>
        <end position="73"/>
    </location>
</feature>
<gene>
    <name evidence="2" type="ORF">NDU88_004583</name>
</gene>
<reference evidence="2" key="1">
    <citation type="journal article" date="2022" name="bioRxiv">
        <title>Sequencing and chromosome-scale assembly of the giantPleurodeles waltlgenome.</title>
        <authorList>
            <person name="Brown T."/>
            <person name="Elewa A."/>
            <person name="Iarovenko S."/>
            <person name="Subramanian E."/>
            <person name="Araus A.J."/>
            <person name="Petzold A."/>
            <person name="Susuki M."/>
            <person name="Suzuki K.-i.T."/>
            <person name="Hayashi T."/>
            <person name="Toyoda A."/>
            <person name="Oliveira C."/>
            <person name="Osipova E."/>
            <person name="Leigh N.D."/>
            <person name="Simon A."/>
            <person name="Yun M.H."/>
        </authorList>
    </citation>
    <scope>NUCLEOTIDE SEQUENCE</scope>
    <source>
        <strain evidence="2">20211129_DDA</strain>
        <tissue evidence="2">Liver</tissue>
    </source>
</reference>
<protein>
    <submittedName>
        <fullName evidence="2">Uncharacterized protein</fullName>
    </submittedName>
</protein>
<evidence type="ECO:0000256" key="1">
    <source>
        <dbReference type="SAM" id="MobiDB-lite"/>
    </source>
</evidence>
<accession>A0AAV7VKT5</accession>
<comment type="caution">
    <text evidence="2">The sequence shown here is derived from an EMBL/GenBank/DDBJ whole genome shotgun (WGS) entry which is preliminary data.</text>
</comment>
<dbReference type="Proteomes" id="UP001066276">
    <property type="component" value="Chromosome 2_1"/>
</dbReference>
<dbReference type="EMBL" id="JANPWB010000003">
    <property type="protein sequence ID" value="KAJ1200762.1"/>
    <property type="molecule type" value="Genomic_DNA"/>
</dbReference>
<organism evidence="2 3">
    <name type="scientific">Pleurodeles waltl</name>
    <name type="common">Iberian ribbed newt</name>
    <dbReference type="NCBI Taxonomy" id="8319"/>
    <lineage>
        <taxon>Eukaryota</taxon>
        <taxon>Metazoa</taxon>
        <taxon>Chordata</taxon>
        <taxon>Craniata</taxon>
        <taxon>Vertebrata</taxon>
        <taxon>Euteleostomi</taxon>
        <taxon>Amphibia</taxon>
        <taxon>Batrachia</taxon>
        <taxon>Caudata</taxon>
        <taxon>Salamandroidea</taxon>
        <taxon>Salamandridae</taxon>
        <taxon>Pleurodelinae</taxon>
        <taxon>Pleurodeles</taxon>
    </lineage>
</organism>
<dbReference type="AlphaFoldDB" id="A0AAV7VKT5"/>
<feature type="compositionally biased region" description="Basic and acidic residues" evidence="1">
    <location>
        <begin position="19"/>
        <end position="35"/>
    </location>
</feature>
<sequence>MMPGCGRRSVRHVPPLRLSKAEGLLEPHSKEDGSGDRALLGTRVGEERGGRPRCVGWGKGNGGVAARLGGPEGAPVKKVAHYAAMEQQ</sequence>
<keyword evidence="3" id="KW-1185">Reference proteome</keyword>
<proteinExistence type="predicted"/>
<name>A0AAV7VKT5_PLEWA</name>
<evidence type="ECO:0000313" key="3">
    <source>
        <dbReference type="Proteomes" id="UP001066276"/>
    </source>
</evidence>
<evidence type="ECO:0000313" key="2">
    <source>
        <dbReference type="EMBL" id="KAJ1200762.1"/>
    </source>
</evidence>